<dbReference type="GO" id="GO:0004519">
    <property type="term" value="F:endonuclease activity"/>
    <property type="evidence" value="ECO:0007669"/>
    <property type="project" value="InterPro"/>
</dbReference>
<organism evidence="3 4">
    <name type="scientific">Salinisphaera orenii YIM 95161</name>
    <dbReference type="NCBI Taxonomy" id="1051139"/>
    <lineage>
        <taxon>Bacteria</taxon>
        <taxon>Pseudomonadati</taxon>
        <taxon>Pseudomonadota</taxon>
        <taxon>Gammaproteobacteria</taxon>
        <taxon>Salinisphaerales</taxon>
        <taxon>Salinisphaeraceae</taxon>
        <taxon>Salinisphaera</taxon>
    </lineage>
</organism>
<dbReference type="OrthoDB" id="9760250at2"/>
<dbReference type="AlphaFoldDB" id="A0A423PM79"/>
<dbReference type="Gene3D" id="3.40.50.300">
    <property type="entry name" value="P-loop containing nucleotide triphosphate hydrolases"/>
    <property type="match status" value="1"/>
</dbReference>
<dbReference type="Pfam" id="PF20441">
    <property type="entry name" value="TerL_nuclease"/>
    <property type="match status" value="1"/>
</dbReference>
<reference evidence="3 4" key="1">
    <citation type="submission" date="2013-10" db="EMBL/GenBank/DDBJ databases">
        <title>Salinisphaera halophila YIM 95161 Genome Sequencing.</title>
        <authorList>
            <person name="Lai Q."/>
            <person name="Li C."/>
            <person name="Shao Z."/>
        </authorList>
    </citation>
    <scope>NUCLEOTIDE SEQUENCE [LARGE SCALE GENOMIC DNA]</scope>
    <source>
        <strain evidence="3 4">YIM 95161</strain>
    </source>
</reference>
<dbReference type="InterPro" id="IPR046461">
    <property type="entry name" value="TerL_ATPase"/>
</dbReference>
<comment type="caution">
    <text evidence="3">The sequence shown here is derived from an EMBL/GenBank/DDBJ whole genome shotgun (WGS) entry which is preliminary data.</text>
</comment>
<evidence type="ECO:0000259" key="2">
    <source>
        <dbReference type="Pfam" id="PF20441"/>
    </source>
</evidence>
<dbReference type="Proteomes" id="UP000285123">
    <property type="component" value="Unassembled WGS sequence"/>
</dbReference>
<evidence type="ECO:0000259" key="1">
    <source>
        <dbReference type="Pfam" id="PF03354"/>
    </source>
</evidence>
<evidence type="ECO:0000313" key="3">
    <source>
        <dbReference type="EMBL" id="ROO26687.1"/>
    </source>
</evidence>
<accession>A0A423PM79</accession>
<dbReference type="Gene3D" id="3.30.420.240">
    <property type="match status" value="1"/>
</dbReference>
<protein>
    <submittedName>
        <fullName evidence="3">Terminase</fullName>
    </submittedName>
</protein>
<dbReference type="EMBL" id="AYKF01000099">
    <property type="protein sequence ID" value="ROO26687.1"/>
    <property type="molecule type" value="Genomic_DNA"/>
</dbReference>
<proteinExistence type="predicted"/>
<dbReference type="PANTHER" id="PTHR41287">
    <property type="match status" value="1"/>
</dbReference>
<dbReference type="RefSeq" id="WP_123591692.1">
    <property type="nucleotide sequence ID" value="NZ_AYKF01000099.1"/>
</dbReference>
<dbReference type="InterPro" id="IPR027417">
    <property type="entry name" value="P-loop_NTPase"/>
</dbReference>
<sequence length="541" mass="60019">MGRRGPGASGAAERDPSQFVDLTDAADWREDGIDRAEAVIRFVEQLPITAGVLAGERMRLRDWQREIVRSIYATDDDNRRIKRSALITLPRKNGKTQVCAALALAHLCGPEAESRGQIISAAADREQAAIIFEEMRAMIERHPELTDRCNIRSFNKLIEDDVSGSTYRALSADARTKHGLNASFVIYDELAQAPNRNLYDVLATSTAARAEPLFVTISTQSPDPNHVLSELVAYGRKVLDGSVDDPTFHATIYAAPDDADWLDENVWHACNPALGDFRSLEEMRVAARQAQHIPARESSFRALYLNQPVEADHRFIAAADWDGCRDEIVVEALKGRQCVAGLDLSATRDLTALVLYFPDSGAVVPYFWAPGERMDVREETDRVPYRTWQRQGLIEAAGERAIDKRAVALRIGQIAQDFDLTGLAFDRWGFDELNRILDEEGIDGLPLVEFGQGFKDMSPAVSALERAVLQRTLIHDGNPCLAWNMSNIAIDEDPSGNRKITKSKSRDKVDGAVALAMAVGLAAKMQPAQEYDFDRDLVLEI</sequence>
<gene>
    <name evidence="3" type="ORF">SAHL_12235</name>
</gene>
<feature type="domain" description="Terminase large subunit-like endonuclease" evidence="2">
    <location>
        <begin position="243"/>
        <end position="523"/>
    </location>
</feature>
<feature type="domain" description="Terminase large subunit-like ATPase" evidence="1">
    <location>
        <begin position="62"/>
        <end position="234"/>
    </location>
</feature>
<name>A0A423PM79_9GAMM</name>
<dbReference type="InterPro" id="IPR005021">
    <property type="entry name" value="Terminase_largesu-like"/>
</dbReference>
<evidence type="ECO:0000313" key="4">
    <source>
        <dbReference type="Proteomes" id="UP000285123"/>
    </source>
</evidence>
<dbReference type="PANTHER" id="PTHR41287:SF1">
    <property type="entry name" value="PROTEIN YMFN"/>
    <property type="match status" value="1"/>
</dbReference>
<dbReference type="InterPro" id="IPR046462">
    <property type="entry name" value="TerL_nuclease"/>
</dbReference>
<dbReference type="Pfam" id="PF03354">
    <property type="entry name" value="TerL_ATPase"/>
    <property type="match status" value="1"/>
</dbReference>